<dbReference type="SUPFAM" id="SSF53850">
    <property type="entry name" value="Periplasmic binding protein-like II"/>
    <property type="match status" value="1"/>
</dbReference>
<dbReference type="PROSITE" id="PS50931">
    <property type="entry name" value="HTH_LYSR"/>
    <property type="match status" value="1"/>
</dbReference>
<dbReference type="PANTHER" id="PTHR30537">
    <property type="entry name" value="HTH-TYPE TRANSCRIPTIONAL REGULATOR"/>
    <property type="match status" value="1"/>
</dbReference>
<dbReference type="Pfam" id="PF00126">
    <property type="entry name" value="HTH_1"/>
    <property type="match status" value="1"/>
</dbReference>
<evidence type="ECO:0000313" key="6">
    <source>
        <dbReference type="EMBL" id="MDQ0535602.1"/>
    </source>
</evidence>
<dbReference type="InterPro" id="IPR036390">
    <property type="entry name" value="WH_DNA-bd_sf"/>
</dbReference>
<protein>
    <submittedName>
        <fullName evidence="6">DNA-binding transcriptional LysR family regulator</fullName>
    </submittedName>
</protein>
<keyword evidence="4" id="KW-0804">Transcription</keyword>
<reference evidence="6 7" key="1">
    <citation type="submission" date="2023-07" db="EMBL/GenBank/DDBJ databases">
        <title>Genomic Encyclopedia of Type Strains, Phase IV (KMG-IV): sequencing the most valuable type-strain genomes for metagenomic binning, comparative biology and taxonomic classification.</title>
        <authorList>
            <person name="Goeker M."/>
        </authorList>
    </citation>
    <scope>NUCLEOTIDE SEQUENCE [LARGE SCALE GENOMIC DNA]</scope>
    <source>
        <strain evidence="6 7">DSM 19922</strain>
    </source>
</reference>
<feature type="domain" description="HTH lysR-type" evidence="5">
    <location>
        <begin position="16"/>
        <end position="73"/>
    </location>
</feature>
<dbReference type="Pfam" id="PF03466">
    <property type="entry name" value="LysR_substrate"/>
    <property type="match status" value="1"/>
</dbReference>
<dbReference type="SUPFAM" id="SSF46785">
    <property type="entry name" value="Winged helix' DNA-binding domain"/>
    <property type="match status" value="1"/>
</dbReference>
<dbReference type="RefSeq" id="WP_209987436.1">
    <property type="nucleotide sequence ID" value="NZ_JAGINO010000021.1"/>
</dbReference>
<dbReference type="InterPro" id="IPR036388">
    <property type="entry name" value="WH-like_DNA-bd_sf"/>
</dbReference>
<dbReference type="InterPro" id="IPR000847">
    <property type="entry name" value="LysR_HTH_N"/>
</dbReference>
<evidence type="ECO:0000259" key="5">
    <source>
        <dbReference type="PROSITE" id="PS50931"/>
    </source>
</evidence>
<evidence type="ECO:0000256" key="3">
    <source>
        <dbReference type="ARBA" id="ARBA00023125"/>
    </source>
</evidence>
<dbReference type="Gene3D" id="1.10.10.10">
    <property type="entry name" value="Winged helix-like DNA-binding domain superfamily/Winged helix DNA-binding domain"/>
    <property type="match status" value="1"/>
</dbReference>
<dbReference type="PANTHER" id="PTHR30537:SF5">
    <property type="entry name" value="HTH-TYPE TRANSCRIPTIONAL ACTIVATOR TTDR-RELATED"/>
    <property type="match status" value="1"/>
</dbReference>
<keyword evidence="7" id="KW-1185">Reference proteome</keyword>
<evidence type="ECO:0000256" key="4">
    <source>
        <dbReference type="ARBA" id="ARBA00023163"/>
    </source>
</evidence>
<dbReference type="EMBL" id="JAUSVU010000019">
    <property type="protein sequence ID" value="MDQ0535602.1"/>
    <property type="molecule type" value="Genomic_DNA"/>
</dbReference>
<keyword evidence="2" id="KW-0805">Transcription regulation</keyword>
<dbReference type="Gene3D" id="3.40.190.290">
    <property type="match status" value="1"/>
</dbReference>
<evidence type="ECO:0000256" key="1">
    <source>
        <dbReference type="ARBA" id="ARBA00009437"/>
    </source>
</evidence>
<dbReference type="GO" id="GO:0003677">
    <property type="term" value="F:DNA binding"/>
    <property type="evidence" value="ECO:0007669"/>
    <property type="project" value="UniProtKB-KW"/>
</dbReference>
<keyword evidence="3 6" id="KW-0238">DNA-binding</keyword>
<organism evidence="6 7">
    <name type="scientific">Azospirillum picis</name>
    <dbReference type="NCBI Taxonomy" id="488438"/>
    <lineage>
        <taxon>Bacteria</taxon>
        <taxon>Pseudomonadati</taxon>
        <taxon>Pseudomonadota</taxon>
        <taxon>Alphaproteobacteria</taxon>
        <taxon>Rhodospirillales</taxon>
        <taxon>Azospirillaceae</taxon>
        <taxon>Azospirillum</taxon>
    </lineage>
</organism>
<proteinExistence type="inferred from homology"/>
<accession>A0ABU0MQ42</accession>
<comment type="caution">
    <text evidence="6">The sequence shown here is derived from an EMBL/GenBank/DDBJ whole genome shotgun (WGS) entry which is preliminary data.</text>
</comment>
<comment type="similarity">
    <text evidence="1">Belongs to the LysR transcriptional regulatory family.</text>
</comment>
<sequence length="309" mass="33569">MQSRDIAKRLPVASDLDIGALRIFVAIAEAGSFVGGGKATGLTRSAAGKALARLESYLGVRLFHRTTRRLSLTTEGHEFYRRSVQLLEDIAEAEASIRQSQLRPRGTLRLTVSEGYGKSKVIPYLATYLENAPDLAVEVSFTDRLVDLVEEGFDLAIRVGLATSNGQYITQVIDRARLGLYASPQYLHKQGVPASLADLVHHQRLIYGLGATSTAWNLPGEDGEPAIVAGGTHARFDSGDAIRVAAVAGLGIALLPSFIVEMDLNTGKLVEVLPENAKSEIAVHAIYPSRRHLSIRTRCFIEGLRRSLR</sequence>
<evidence type="ECO:0000313" key="7">
    <source>
        <dbReference type="Proteomes" id="UP001244552"/>
    </source>
</evidence>
<dbReference type="InterPro" id="IPR058163">
    <property type="entry name" value="LysR-type_TF_proteobact-type"/>
</dbReference>
<evidence type="ECO:0000256" key="2">
    <source>
        <dbReference type="ARBA" id="ARBA00023015"/>
    </source>
</evidence>
<dbReference type="InterPro" id="IPR005119">
    <property type="entry name" value="LysR_subst-bd"/>
</dbReference>
<gene>
    <name evidence="6" type="ORF">QO018_004486</name>
</gene>
<name>A0ABU0MQ42_9PROT</name>
<dbReference type="CDD" id="cd08422">
    <property type="entry name" value="PBP2_CrgA_like"/>
    <property type="match status" value="1"/>
</dbReference>
<dbReference type="Proteomes" id="UP001244552">
    <property type="component" value="Unassembled WGS sequence"/>
</dbReference>